<dbReference type="SMART" id="SM00408">
    <property type="entry name" value="IGc2"/>
    <property type="match status" value="2"/>
</dbReference>
<sequence>MRKLKISELLLFAMAALHCGVSEDIEVIKGNCNDDISLPCKATNRTKTYRYIMWYKTEKLPIIKRKNNNYTHYNFTSISLRDKETLVLHKVQPSDSGKYRCYLAAEVGGQNDESFIELNISECVSTVYPITTIPATADPCPAVEELTVPWAVIGLSLISVAKIILCIVTVEVEQGTDALAGLVLKDLLKNITTLYKFANHSYEVGEDNSLLVPASAELDCGIYRCTLWPPLGHYIQEANTKYDSAALTLNTVAGNDELLVTASCRDDITLDCTFRQNCQSYTSVTWYKLYNNSSDRSTMRILIKSENVIQTDKHNDSMSLDKNASLVLRKVSPANSGIYKCLIRAKAGGKNCQNRVRLNISDDSVLFVLWSCVGLAVSIKVVLCAVCIWCNDNNETALIL</sequence>
<evidence type="ECO:0000313" key="5">
    <source>
        <dbReference type="Proteomes" id="UP000290572"/>
    </source>
</evidence>
<protein>
    <submittedName>
        <fullName evidence="4">CD83 antigen-like protein</fullName>
    </submittedName>
</protein>
<name>A0A498MBX2_LABRO</name>
<dbReference type="InterPro" id="IPR013106">
    <property type="entry name" value="Ig_V-set"/>
</dbReference>
<dbReference type="Pfam" id="PF07686">
    <property type="entry name" value="V-set"/>
    <property type="match status" value="1"/>
</dbReference>
<feature type="transmembrane region" description="Helical" evidence="1">
    <location>
        <begin position="365"/>
        <end position="390"/>
    </location>
</feature>
<dbReference type="PROSITE" id="PS50835">
    <property type="entry name" value="IG_LIKE"/>
    <property type="match status" value="2"/>
</dbReference>
<dbReference type="PANTHER" id="PTHR15193:SF1">
    <property type="entry name" value="CD83 ANTIGEN"/>
    <property type="match status" value="1"/>
</dbReference>
<comment type="caution">
    <text evidence="4">The sequence shown here is derived from an EMBL/GenBank/DDBJ whole genome shotgun (WGS) entry which is preliminary data.</text>
</comment>
<keyword evidence="2" id="KW-0732">Signal</keyword>
<dbReference type="InterPro" id="IPR036179">
    <property type="entry name" value="Ig-like_dom_sf"/>
</dbReference>
<evidence type="ECO:0000256" key="2">
    <source>
        <dbReference type="SAM" id="SignalP"/>
    </source>
</evidence>
<proteinExistence type="predicted"/>
<dbReference type="CDD" id="cd00096">
    <property type="entry name" value="Ig"/>
    <property type="match status" value="2"/>
</dbReference>
<evidence type="ECO:0000313" key="4">
    <source>
        <dbReference type="EMBL" id="RXN18431.1"/>
    </source>
</evidence>
<accession>A0A498MBX2</accession>
<dbReference type="PANTHER" id="PTHR15193">
    <property type="entry name" value="CD83 ANTIGEN"/>
    <property type="match status" value="1"/>
</dbReference>
<keyword evidence="1" id="KW-0812">Transmembrane</keyword>
<dbReference type="Pfam" id="PF07679">
    <property type="entry name" value="I-set"/>
    <property type="match status" value="1"/>
</dbReference>
<feature type="signal peptide" evidence="2">
    <location>
        <begin position="1"/>
        <end position="22"/>
    </location>
</feature>
<feature type="chain" id="PRO_5019823654" evidence="2">
    <location>
        <begin position="23"/>
        <end position="400"/>
    </location>
</feature>
<dbReference type="InterPro" id="IPR013098">
    <property type="entry name" value="Ig_I-set"/>
</dbReference>
<organism evidence="4 5">
    <name type="scientific">Labeo rohita</name>
    <name type="common">Indian major carp</name>
    <name type="synonym">Cyprinus rohita</name>
    <dbReference type="NCBI Taxonomy" id="84645"/>
    <lineage>
        <taxon>Eukaryota</taxon>
        <taxon>Metazoa</taxon>
        <taxon>Chordata</taxon>
        <taxon>Craniata</taxon>
        <taxon>Vertebrata</taxon>
        <taxon>Euteleostomi</taxon>
        <taxon>Actinopterygii</taxon>
        <taxon>Neopterygii</taxon>
        <taxon>Teleostei</taxon>
        <taxon>Ostariophysi</taxon>
        <taxon>Cypriniformes</taxon>
        <taxon>Cyprinidae</taxon>
        <taxon>Labeoninae</taxon>
        <taxon>Labeonini</taxon>
        <taxon>Labeo</taxon>
    </lineage>
</organism>
<keyword evidence="5" id="KW-1185">Reference proteome</keyword>
<keyword evidence="1" id="KW-0472">Membrane</keyword>
<dbReference type="Proteomes" id="UP000290572">
    <property type="component" value="Unassembled WGS sequence"/>
</dbReference>
<dbReference type="AlphaFoldDB" id="A0A498MBX2"/>
<dbReference type="Gene3D" id="2.60.40.10">
    <property type="entry name" value="Immunoglobulins"/>
    <property type="match status" value="2"/>
</dbReference>
<keyword evidence="1" id="KW-1133">Transmembrane helix</keyword>
<dbReference type="InterPro" id="IPR013783">
    <property type="entry name" value="Ig-like_fold"/>
</dbReference>
<dbReference type="EMBL" id="QBIY01012720">
    <property type="protein sequence ID" value="RXN18431.1"/>
    <property type="molecule type" value="Genomic_DNA"/>
</dbReference>
<evidence type="ECO:0000256" key="1">
    <source>
        <dbReference type="SAM" id="Phobius"/>
    </source>
</evidence>
<feature type="domain" description="Ig-like" evidence="3">
    <location>
        <begin position="7"/>
        <end position="117"/>
    </location>
</feature>
<feature type="domain" description="Ig-like" evidence="3">
    <location>
        <begin position="266"/>
        <end position="357"/>
    </location>
</feature>
<dbReference type="SUPFAM" id="SSF48726">
    <property type="entry name" value="Immunoglobulin"/>
    <property type="match status" value="2"/>
</dbReference>
<gene>
    <name evidence="4" type="ORF">ROHU_026277</name>
</gene>
<dbReference type="InterPro" id="IPR003599">
    <property type="entry name" value="Ig_sub"/>
</dbReference>
<evidence type="ECO:0000259" key="3">
    <source>
        <dbReference type="PROSITE" id="PS50835"/>
    </source>
</evidence>
<dbReference type="InterPro" id="IPR007110">
    <property type="entry name" value="Ig-like_dom"/>
</dbReference>
<dbReference type="InterPro" id="IPR003598">
    <property type="entry name" value="Ig_sub2"/>
</dbReference>
<reference evidence="4 5" key="1">
    <citation type="submission" date="2018-03" db="EMBL/GenBank/DDBJ databases">
        <title>Draft genome sequence of Rohu Carp (Labeo rohita).</title>
        <authorList>
            <person name="Das P."/>
            <person name="Kushwaha B."/>
            <person name="Joshi C.G."/>
            <person name="Kumar D."/>
            <person name="Nagpure N.S."/>
            <person name="Sahoo L."/>
            <person name="Das S.P."/>
            <person name="Bit A."/>
            <person name="Patnaik S."/>
            <person name="Meher P.K."/>
            <person name="Jayasankar P."/>
            <person name="Koringa P.G."/>
            <person name="Patel N.V."/>
            <person name="Hinsu A.T."/>
            <person name="Kumar R."/>
            <person name="Pandey M."/>
            <person name="Agarwal S."/>
            <person name="Srivastava S."/>
            <person name="Singh M."/>
            <person name="Iquebal M.A."/>
            <person name="Jaiswal S."/>
            <person name="Angadi U.B."/>
            <person name="Kumar N."/>
            <person name="Raza M."/>
            <person name="Shah T.M."/>
            <person name="Rai A."/>
            <person name="Jena J.K."/>
        </authorList>
    </citation>
    <scope>NUCLEOTIDE SEQUENCE [LARGE SCALE GENOMIC DNA]</scope>
    <source>
        <strain evidence="4">DASCIFA01</strain>
        <tissue evidence="4">Testis</tissue>
    </source>
</reference>
<dbReference type="SMART" id="SM00409">
    <property type="entry name" value="IG"/>
    <property type="match status" value="2"/>
</dbReference>